<name>A0A1I5D9D4_9HYPH</name>
<comment type="subcellular location">
    <subcellularLocation>
        <location evidence="3">Membrane</location>
    </subcellularLocation>
</comment>
<proteinExistence type="inferred from homology"/>
<evidence type="ECO:0000256" key="6">
    <source>
        <dbReference type="ARBA" id="ARBA00012791"/>
    </source>
</evidence>
<dbReference type="GO" id="GO:0106430">
    <property type="term" value="F:dihydroorotate dehydrogenase (quinone) activity"/>
    <property type="evidence" value="ECO:0007669"/>
    <property type="project" value="UniProtKB-EC"/>
</dbReference>
<comment type="similarity">
    <text evidence="5">Belongs to the dihydroorotate dehydrogenase family. Type 2 subfamily.</text>
</comment>
<protein>
    <recommendedName>
        <fullName evidence="7 14">Dihydroorotate dehydrogenase (quinone)</fullName>
        <ecNumber evidence="6 14">1.3.5.2</ecNumber>
    </recommendedName>
</protein>
<dbReference type="Proteomes" id="UP000199236">
    <property type="component" value="Unassembled WGS sequence"/>
</dbReference>
<evidence type="ECO:0000313" key="17">
    <source>
        <dbReference type="Proteomes" id="UP000199236"/>
    </source>
</evidence>
<evidence type="ECO:0000256" key="3">
    <source>
        <dbReference type="ARBA" id="ARBA00004370"/>
    </source>
</evidence>
<evidence type="ECO:0000256" key="10">
    <source>
        <dbReference type="ARBA" id="ARBA00022975"/>
    </source>
</evidence>
<evidence type="ECO:0000256" key="13">
    <source>
        <dbReference type="ARBA" id="ARBA00048639"/>
    </source>
</evidence>
<dbReference type="InterPro" id="IPR005719">
    <property type="entry name" value="Dihydroorotate_DH_2"/>
</dbReference>
<dbReference type="NCBIfam" id="NF003645">
    <property type="entry name" value="PRK05286.1-2"/>
    <property type="match status" value="1"/>
</dbReference>
<dbReference type="EC" id="1.3.5.2" evidence="6 14"/>
<dbReference type="RefSeq" id="WP_090070038.1">
    <property type="nucleotide sequence ID" value="NZ_FOVR01000002.1"/>
</dbReference>
<dbReference type="Pfam" id="PF01180">
    <property type="entry name" value="DHO_dh"/>
    <property type="match status" value="1"/>
</dbReference>
<dbReference type="UniPathway" id="UPA00070">
    <property type="reaction ID" value="UER00946"/>
</dbReference>
<keyword evidence="8" id="KW-0285">Flavoprotein</keyword>
<evidence type="ECO:0000256" key="11">
    <source>
        <dbReference type="ARBA" id="ARBA00023002"/>
    </source>
</evidence>
<dbReference type="GO" id="GO:0005737">
    <property type="term" value="C:cytoplasm"/>
    <property type="evidence" value="ECO:0007669"/>
    <property type="project" value="InterPro"/>
</dbReference>
<dbReference type="InterPro" id="IPR005720">
    <property type="entry name" value="Dihydroorotate_DH_cat"/>
</dbReference>
<evidence type="ECO:0000256" key="12">
    <source>
        <dbReference type="ARBA" id="ARBA00023136"/>
    </source>
</evidence>
<evidence type="ECO:0000256" key="4">
    <source>
        <dbReference type="ARBA" id="ARBA00005161"/>
    </source>
</evidence>
<dbReference type="PROSITE" id="PS00912">
    <property type="entry name" value="DHODEHASE_2"/>
    <property type="match status" value="1"/>
</dbReference>
<evidence type="ECO:0000259" key="15">
    <source>
        <dbReference type="Pfam" id="PF01180"/>
    </source>
</evidence>
<keyword evidence="11" id="KW-0560">Oxidoreductase</keyword>
<dbReference type="GO" id="GO:0016020">
    <property type="term" value="C:membrane"/>
    <property type="evidence" value="ECO:0007669"/>
    <property type="project" value="UniProtKB-SubCell"/>
</dbReference>
<dbReference type="PROSITE" id="PS00911">
    <property type="entry name" value="DHODEHASE_1"/>
    <property type="match status" value="1"/>
</dbReference>
<keyword evidence="10" id="KW-0665">Pyrimidine biosynthesis</keyword>
<dbReference type="InterPro" id="IPR013785">
    <property type="entry name" value="Aldolase_TIM"/>
</dbReference>
<keyword evidence="9" id="KW-0288">FMN</keyword>
<comment type="pathway">
    <text evidence="4">Pyrimidine metabolism; UMP biosynthesis via de novo pathway; orotate from (S)-dihydroorotate (quinone route): step 1/1.</text>
</comment>
<evidence type="ECO:0000313" key="16">
    <source>
        <dbReference type="EMBL" id="SFN95727.1"/>
    </source>
</evidence>
<comment type="function">
    <text evidence="2">Catalyzes the conversion of dihydroorotate to orotate with quinone as electron acceptor.</text>
</comment>
<dbReference type="NCBIfam" id="TIGR01036">
    <property type="entry name" value="pyrD_sub2"/>
    <property type="match status" value="1"/>
</dbReference>
<sequence>MSNPFLDTLARKALFTLNPELAHKISIQLLKTGLVRGPRLPDDPALKIKLWDLEFPNPLGMAAGFDKNAEVPDATLALGFGATEIGTITPLPQGGNPKPRLFRLIEDDAVINRMGFNNEGHAAAHARLAARKAKNGIIGVNVGANKDSKDRMQDYVKGIAAFADLASFFTINISSPNTPGLRDLQAREALDTLLARVLEERNTQTKWVGRSVPVLLKIAPDVDEFGLDDICAVAVARGVDGMVVSNTTLDRPNHLACQKQLSEAGGLSGKPLFDKSTIALAKTRKRVGPTMPLVGVGGITDAISAIEKIRAGANLVQFYTSMVYGGVSMVSLMVMEMSAILAERGVSHLDQIRGESCDDWAKHPLA</sequence>
<dbReference type="NCBIfam" id="NF003652">
    <property type="entry name" value="PRK05286.2-5"/>
    <property type="match status" value="1"/>
</dbReference>
<evidence type="ECO:0000256" key="2">
    <source>
        <dbReference type="ARBA" id="ARBA00003125"/>
    </source>
</evidence>
<dbReference type="STRING" id="655353.SAMN04488056_102519"/>
<dbReference type="OrthoDB" id="9802377at2"/>
<dbReference type="PANTHER" id="PTHR48109">
    <property type="entry name" value="DIHYDROOROTATE DEHYDROGENASE (QUINONE), MITOCHONDRIAL-RELATED"/>
    <property type="match status" value="1"/>
</dbReference>
<dbReference type="GO" id="GO:0006207">
    <property type="term" value="P:'de novo' pyrimidine nucleobase biosynthetic process"/>
    <property type="evidence" value="ECO:0007669"/>
    <property type="project" value="UniProtKB-UniRule"/>
</dbReference>
<gene>
    <name evidence="16" type="ORF">SAMN04488056_102519</name>
</gene>
<dbReference type="InterPro" id="IPR050074">
    <property type="entry name" value="DHO_dehydrogenase"/>
</dbReference>
<keyword evidence="17" id="KW-1185">Reference proteome</keyword>
<evidence type="ECO:0000256" key="9">
    <source>
        <dbReference type="ARBA" id="ARBA00022643"/>
    </source>
</evidence>
<feature type="domain" description="Dihydroorotate dehydrogenase catalytic" evidence="15">
    <location>
        <begin position="46"/>
        <end position="341"/>
    </location>
</feature>
<evidence type="ECO:0000256" key="1">
    <source>
        <dbReference type="ARBA" id="ARBA00001917"/>
    </source>
</evidence>
<comment type="catalytic activity">
    <reaction evidence="13">
        <text>(S)-dihydroorotate + a quinone = orotate + a quinol</text>
        <dbReference type="Rhea" id="RHEA:30187"/>
        <dbReference type="ChEBI" id="CHEBI:24646"/>
        <dbReference type="ChEBI" id="CHEBI:30839"/>
        <dbReference type="ChEBI" id="CHEBI:30864"/>
        <dbReference type="ChEBI" id="CHEBI:132124"/>
        <dbReference type="EC" id="1.3.5.2"/>
    </reaction>
</comment>
<evidence type="ECO:0000256" key="8">
    <source>
        <dbReference type="ARBA" id="ARBA00022630"/>
    </source>
</evidence>
<dbReference type="CDD" id="cd04738">
    <property type="entry name" value="DHOD_2_like"/>
    <property type="match status" value="1"/>
</dbReference>
<reference evidence="16 17" key="1">
    <citation type="submission" date="2016-10" db="EMBL/GenBank/DDBJ databases">
        <authorList>
            <person name="de Groot N.N."/>
        </authorList>
    </citation>
    <scope>NUCLEOTIDE SEQUENCE [LARGE SCALE GENOMIC DNA]</scope>
    <source>
        <strain evidence="16 17">CGMCC 1.9157</strain>
    </source>
</reference>
<dbReference type="PANTHER" id="PTHR48109:SF4">
    <property type="entry name" value="DIHYDROOROTATE DEHYDROGENASE (QUINONE), MITOCHONDRIAL"/>
    <property type="match status" value="1"/>
</dbReference>
<evidence type="ECO:0000256" key="14">
    <source>
        <dbReference type="NCBIfam" id="TIGR01036"/>
    </source>
</evidence>
<dbReference type="AlphaFoldDB" id="A0A1I5D9D4"/>
<evidence type="ECO:0000256" key="7">
    <source>
        <dbReference type="ARBA" id="ARBA00018366"/>
    </source>
</evidence>
<dbReference type="GO" id="GO:0044205">
    <property type="term" value="P:'de novo' UMP biosynthetic process"/>
    <property type="evidence" value="ECO:0007669"/>
    <property type="project" value="UniProtKB-UniPathway"/>
</dbReference>
<dbReference type="EMBL" id="FOVR01000002">
    <property type="protein sequence ID" value="SFN95727.1"/>
    <property type="molecule type" value="Genomic_DNA"/>
</dbReference>
<evidence type="ECO:0000256" key="5">
    <source>
        <dbReference type="ARBA" id="ARBA00005359"/>
    </source>
</evidence>
<keyword evidence="12" id="KW-0472">Membrane</keyword>
<dbReference type="Gene3D" id="3.20.20.70">
    <property type="entry name" value="Aldolase class I"/>
    <property type="match status" value="1"/>
</dbReference>
<accession>A0A1I5D9D4</accession>
<comment type="cofactor">
    <cofactor evidence="1">
        <name>FMN</name>
        <dbReference type="ChEBI" id="CHEBI:58210"/>
    </cofactor>
</comment>
<dbReference type="InterPro" id="IPR001295">
    <property type="entry name" value="Dihydroorotate_DH_CS"/>
</dbReference>
<organism evidence="16 17">
    <name type="scientific">Cohaesibacter marisflavi</name>
    <dbReference type="NCBI Taxonomy" id="655353"/>
    <lineage>
        <taxon>Bacteria</taxon>
        <taxon>Pseudomonadati</taxon>
        <taxon>Pseudomonadota</taxon>
        <taxon>Alphaproteobacteria</taxon>
        <taxon>Hyphomicrobiales</taxon>
        <taxon>Cohaesibacteraceae</taxon>
    </lineage>
</organism>
<dbReference type="SUPFAM" id="SSF51395">
    <property type="entry name" value="FMN-linked oxidoreductases"/>
    <property type="match status" value="1"/>
</dbReference>